<organism evidence="1">
    <name type="scientific">marine sediment metagenome</name>
    <dbReference type="NCBI Taxonomy" id="412755"/>
    <lineage>
        <taxon>unclassified sequences</taxon>
        <taxon>metagenomes</taxon>
        <taxon>ecological metagenomes</taxon>
    </lineage>
</organism>
<comment type="caution">
    <text evidence="1">The sequence shown here is derived from an EMBL/GenBank/DDBJ whole genome shotgun (WGS) entry which is preliminary data.</text>
</comment>
<dbReference type="AlphaFoldDB" id="A0A0F9FEG8"/>
<accession>A0A0F9FEG8</accession>
<gene>
    <name evidence="1" type="ORF">LCGC14_1961480</name>
</gene>
<sequence>MKDKETVMIDGIDYVYDSYYDRLQRPEDGSAKHPDIACPKCKRTTFYITYGNYECIANCQCGHSMTIYDS</sequence>
<name>A0A0F9FEG8_9ZZZZ</name>
<protein>
    <submittedName>
        <fullName evidence="1">Uncharacterized protein</fullName>
    </submittedName>
</protein>
<proteinExistence type="predicted"/>
<evidence type="ECO:0000313" key="1">
    <source>
        <dbReference type="EMBL" id="KKL84764.1"/>
    </source>
</evidence>
<dbReference type="EMBL" id="LAZR01021610">
    <property type="protein sequence ID" value="KKL84764.1"/>
    <property type="molecule type" value="Genomic_DNA"/>
</dbReference>
<reference evidence="1" key="1">
    <citation type="journal article" date="2015" name="Nature">
        <title>Complex archaea that bridge the gap between prokaryotes and eukaryotes.</title>
        <authorList>
            <person name="Spang A."/>
            <person name="Saw J.H."/>
            <person name="Jorgensen S.L."/>
            <person name="Zaremba-Niedzwiedzka K."/>
            <person name="Martijn J."/>
            <person name="Lind A.E."/>
            <person name="van Eijk R."/>
            <person name="Schleper C."/>
            <person name="Guy L."/>
            <person name="Ettema T.J."/>
        </authorList>
    </citation>
    <scope>NUCLEOTIDE SEQUENCE</scope>
</reference>